<reference evidence="1 2" key="1">
    <citation type="journal article" date="2022" name="Hortic Res">
        <title>A haplotype resolved chromosomal level avocado genome allows analysis of novel avocado genes.</title>
        <authorList>
            <person name="Nath O."/>
            <person name="Fletcher S.J."/>
            <person name="Hayward A."/>
            <person name="Shaw L.M."/>
            <person name="Masouleh A.K."/>
            <person name="Furtado A."/>
            <person name="Henry R.J."/>
            <person name="Mitter N."/>
        </authorList>
    </citation>
    <scope>NUCLEOTIDE SEQUENCE [LARGE SCALE GENOMIC DNA]</scope>
    <source>
        <strain evidence="2">cv. Hass</strain>
    </source>
</reference>
<gene>
    <name evidence="1" type="ORF">MRB53_024319</name>
</gene>
<accession>A0ACC2LCQ5</accession>
<proteinExistence type="predicted"/>
<protein>
    <submittedName>
        <fullName evidence="1">Uncharacterized protein</fullName>
    </submittedName>
</protein>
<dbReference type="EMBL" id="CM056815">
    <property type="protein sequence ID" value="KAJ8630996.1"/>
    <property type="molecule type" value="Genomic_DNA"/>
</dbReference>
<evidence type="ECO:0000313" key="1">
    <source>
        <dbReference type="EMBL" id="KAJ8630996.1"/>
    </source>
</evidence>
<sequence>MAPEPSSLFLLFLFLSISSITCRVLPTIPKTTTLNITASLEKTQYAISFTPQTQQPLQKSSHIPTTTNPSSLTLQLHSRDSLKHPTTHKDYKTLTLARLARDSARVKAINAKLAIALSGLDRSDLKPLQSEDSFSDAKAADGLQGPIVSGTSQGSGEYFSRVGIGRPPKPLYMVLDTGSDVTWVQCQPCTDCYQQADPVFEPSASSSFAALTCESQPCKSLDVMECRNDTCLYQVSYGDGSYTVGDFVTETLTFGDSASVANIALGCGHDNEGLFVGAAGLLGLGGGSLSFPSQISASAFSYCLVDRDTSASSTLQFGAGNGYGDVTAPLLRNRKMGTFYYIALTGLSVGGEMLSIPPSVFSMDESGSGGVIVDSGTAVTRLQSDAYAVLRDAFVKGTKDLPAAAGVALFDTCYDLGSRASVEVPTVALHFPEGKSLPLPAKNYLIPVDSTGTYCFAFAPTTSALSIIGNVQQQGTRVGFDLEKSTVGFSPNKC</sequence>
<organism evidence="1 2">
    <name type="scientific">Persea americana</name>
    <name type="common">Avocado</name>
    <dbReference type="NCBI Taxonomy" id="3435"/>
    <lineage>
        <taxon>Eukaryota</taxon>
        <taxon>Viridiplantae</taxon>
        <taxon>Streptophyta</taxon>
        <taxon>Embryophyta</taxon>
        <taxon>Tracheophyta</taxon>
        <taxon>Spermatophyta</taxon>
        <taxon>Magnoliopsida</taxon>
        <taxon>Magnoliidae</taxon>
        <taxon>Laurales</taxon>
        <taxon>Lauraceae</taxon>
        <taxon>Persea</taxon>
    </lineage>
</organism>
<evidence type="ECO:0000313" key="2">
    <source>
        <dbReference type="Proteomes" id="UP001234297"/>
    </source>
</evidence>
<keyword evidence="2" id="KW-1185">Reference proteome</keyword>
<name>A0ACC2LCQ5_PERAE</name>
<comment type="caution">
    <text evidence="1">The sequence shown here is derived from an EMBL/GenBank/DDBJ whole genome shotgun (WGS) entry which is preliminary data.</text>
</comment>
<dbReference type="Proteomes" id="UP001234297">
    <property type="component" value="Chromosome 7"/>
</dbReference>